<organism evidence="9 10">
    <name type="scientific">Paenimyroides ceti</name>
    <dbReference type="NCBI Taxonomy" id="395087"/>
    <lineage>
        <taxon>Bacteria</taxon>
        <taxon>Pseudomonadati</taxon>
        <taxon>Bacteroidota</taxon>
        <taxon>Flavobacteriia</taxon>
        <taxon>Flavobacteriales</taxon>
        <taxon>Flavobacteriaceae</taxon>
        <taxon>Paenimyroides</taxon>
    </lineage>
</organism>
<proteinExistence type="predicted"/>
<gene>
    <name evidence="9" type="ORF">QW060_15115</name>
</gene>
<dbReference type="PANTHER" id="PTHR12639:SF7">
    <property type="entry name" value="HTTM DOMAIN-CONTAINING PROTEIN"/>
    <property type="match status" value="1"/>
</dbReference>
<dbReference type="InterPro" id="IPR011020">
    <property type="entry name" value="HTTM-like"/>
</dbReference>
<dbReference type="Pfam" id="PF05090">
    <property type="entry name" value="HTTM"/>
    <property type="match status" value="1"/>
</dbReference>
<evidence type="ECO:0000256" key="3">
    <source>
        <dbReference type="ARBA" id="ARBA00022989"/>
    </source>
</evidence>
<dbReference type="Proteomes" id="UP001242368">
    <property type="component" value="Unassembled WGS sequence"/>
</dbReference>
<name>A0ABT8CZ10_9FLAO</name>
<evidence type="ECO:0000313" key="10">
    <source>
        <dbReference type="Proteomes" id="UP001242368"/>
    </source>
</evidence>
<feature type="transmembrane region" description="Helical" evidence="7">
    <location>
        <begin position="109"/>
        <end position="127"/>
    </location>
</feature>
<keyword evidence="10" id="KW-1185">Reference proteome</keyword>
<keyword evidence="6" id="KW-0456">Lyase</keyword>
<feature type="transmembrane region" description="Helical" evidence="7">
    <location>
        <begin position="289"/>
        <end position="309"/>
    </location>
</feature>
<feature type="transmembrane region" description="Helical" evidence="7">
    <location>
        <begin position="12"/>
        <end position="36"/>
    </location>
</feature>
<accession>A0ABT8CZ10</accession>
<dbReference type="InterPro" id="IPR007782">
    <property type="entry name" value="VKG_COase"/>
</dbReference>
<evidence type="ECO:0000313" key="9">
    <source>
        <dbReference type="EMBL" id="MDN3708430.1"/>
    </source>
</evidence>
<dbReference type="RefSeq" id="WP_290364296.1">
    <property type="nucleotide sequence ID" value="NZ_JAUFQU010000001.1"/>
</dbReference>
<comment type="subcellular location">
    <subcellularLocation>
        <location evidence="1">Endomembrane system</location>
        <topology evidence="1">Multi-pass membrane protein</topology>
    </subcellularLocation>
</comment>
<reference evidence="10" key="1">
    <citation type="journal article" date="2019" name="Int. J. Syst. Evol. Microbiol.">
        <title>The Global Catalogue of Microorganisms (GCM) 10K type strain sequencing project: providing services to taxonomists for standard genome sequencing and annotation.</title>
        <authorList>
            <consortium name="The Broad Institute Genomics Platform"/>
            <consortium name="The Broad Institute Genome Sequencing Center for Infectious Disease"/>
            <person name="Wu L."/>
            <person name="Ma J."/>
        </authorList>
    </citation>
    <scope>NUCLEOTIDE SEQUENCE [LARGE SCALE GENOMIC DNA]</scope>
    <source>
        <strain evidence="10">CECT 7184</strain>
    </source>
</reference>
<feature type="transmembrane region" description="Helical" evidence="7">
    <location>
        <begin position="201"/>
        <end position="222"/>
    </location>
</feature>
<sequence>MIQKLFKPIDNSVLIIFRIFFGIVFLFESIGALLTGWVTSNLVSPQLNFTFIGFEWLLPLMGNYMYVHFVLMAIAALGVTLGYKYRWSIVALTLIWGSVYFMQKTSYNNHYYLMWLICVIMCFLPANRYASLDVKKHPEIKAYAMPQWISLMFIFQISCVYIFATIAKFYPDWLNATVTENMFIAMKSPDFIKPLFHSQKFHYFIAYSGIAFDGLIIPALLWRRTRWFAIIASFCFHLFNSITLGIGVFPYFALCFSIFFFKPEDIKRYLLRKKPVLTPELATVNYNEYRGIFFGFFVPYLALQTLLPFRHWLIKGDVLWTEEGHRLSWRMMLRSRTGVAHFRVFDKKTKERLAFDNMELLSEKQNMRLNTPDMIWQMAQFIQQHFAKEGRDVAVYVGSSNVSINNRTGKRLIDPEVDLTEVKWDHFKHHDWILDENDPKWNVPNKQISPILLLPIHQK</sequence>
<evidence type="ECO:0000256" key="4">
    <source>
        <dbReference type="ARBA" id="ARBA00023136"/>
    </source>
</evidence>
<feature type="transmembrane region" description="Helical" evidence="7">
    <location>
        <begin position="56"/>
        <end position="78"/>
    </location>
</feature>
<protein>
    <submittedName>
        <fullName evidence="9">HTTM domain-containing protein</fullName>
    </submittedName>
</protein>
<feature type="domain" description="HTTM-like" evidence="8">
    <location>
        <begin position="6"/>
        <end position="265"/>
    </location>
</feature>
<feature type="transmembrane region" description="Helical" evidence="7">
    <location>
        <begin position="148"/>
        <end position="170"/>
    </location>
</feature>
<evidence type="ECO:0000256" key="2">
    <source>
        <dbReference type="ARBA" id="ARBA00022692"/>
    </source>
</evidence>
<dbReference type="SMART" id="SM00752">
    <property type="entry name" value="HTTM"/>
    <property type="match status" value="1"/>
</dbReference>
<dbReference type="InterPro" id="IPR053934">
    <property type="entry name" value="HTTM_dom"/>
</dbReference>
<dbReference type="PANTHER" id="PTHR12639">
    <property type="entry name" value="VITAMIN K-DEPENDENT GAMMA-CARBOXYLASE"/>
    <property type="match status" value="1"/>
</dbReference>
<keyword evidence="2 7" id="KW-0812">Transmembrane</keyword>
<dbReference type="InterPro" id="IPR053935">
    <property type="entry name" value="VKGC_lumenal_dom"/>
</dbReference>
<evidence type="ECO:0000256" key="6">
    <source>
        <dbReference type="ARBA" id="ARBA00023239"/>
    </source>
</evidence>
<keyword evidence="4 7" id="KW-0472">Membrane</keyword>
<dbReference type="Pfam" id="PF22777">
    <property type="entry name" value="VKGC_lumenal_dom"/>
    <property type="match status" value="1"/>
</dbReference>
<keyword evidence="3 7" id="KW-1133">Transmembrane helix</keyword>
<comment type="caution">
    <text evidence="9">The sequence shown here is derived from an EMBL/GenBank/DDBJ whole genome shotgun (WGS) entry which is preliminary data.</text>
</comment>
<evidence type="ECO:0000259" key="8">
    <source>
        <dbReference type="SMART" id="SM00752"/>
    </source>
</evidence>
<evidence type="ECO:0000256" key="5">
    <source>
        <dbReference type="ARBA" id="ARBA00023157"/>
    </source>
</evidence>
<evidence type="ECO:0000256" key="7">
    <source>
        <dbReference type="SAM" id="Phobius"/>
    </source>
</evidence>
<dbReference type="EMBL" id="JAUFQU010000001">
    <property type="protein sequence ID" value="MDN3708430.1"/>
    <property type="molecule type" value="Genomic_DNA"/>
</dbReference>
<evidence type="ECO:0000256" key="1">
    <source>
        <dbReference type="ARBA" id="ARBA00004127"/>
    </source>
</evidence>
<feature type="transmembrane region" description="Helical" evidence="7">
    <location>
        <begin position="234"/>
        <end position="261"/>
    </location>
</feature>
<keyword evidence="5" id="KW-1015">Disulfide bond</keyword>